<evidence type="ECO:0000256" key="4">
    <source>
        <dbReference type="ARBA" id="ARBA00022737"/>
    </source>
</evidence>
<feature type="compositionally biased region" description="Polar residues" evidence="10">
    <location>
        <begin position="5176"/>
        <end position="5193"/>
    </location>
</feature>
<feature type="compositionally biased region" description="Basic residues" evidence="10">
    <location>
        <begin position="3042"/>
        <end position="3056"/>
    </location>
</feature>
<feature type="compositionally biased region" description="Polar residues" evidence="10">
    <location>
        <begin position="1710"/>
        <end position="1744"/>
    </location>
</feature>
<feature type="compositionally biased region" description="Low complexity" evidence="10">
    <location>
        <begin position="1534"/>
        <end position="1544"/>
    </location>
</feature>
<dbReference type="SMART" id="SM00150">
    <property type="entry name" value="SPEC"/>
    <property type="match status" value="4"/>
</dbReference>
<proteinExistence type="inferred from homology"/>
<dbReference type="SUPFAM" id="SSF46966">
    <property type="entry name" value="Spectrin repeat"/>
    <property type="match status" value="5"/>
</dbReference>
<feature type="compositionally biased region" description="Basic and acidic residues" evidence="10">
    <location>
        <begin position="522"/>
        <end position="534"/>
    </location>
</feature>
<feature type="region of interest" description="Disordered" evidence="10">
    <location>
        <begin position="1878"/>
        <end position="1965"/>
    </location>
</feature>
<dbReference type="VEuPathDB" id="VectorBase:ACUA000568"/>
<feature type="region of interest" description="Disordered" evidence="10">
    <location>
        <begin position="780"/>
        <end position="800"/>
    </location>
</feature>
<feature type="domain" description="KASH" evidence="11">
    <location>
        <begin position="7754"/>
        <end position="7812"/>
    </location>
</feature>
<dbReference type="GO" id="GO:0034993">
    <property type="term" value="C:meiotic nuclear membrane microtubule tethering complex"/>
    <property type="evidence" value="ECO:0007669"/>
    <property type="project" value="TreeGrafter"/>
</dbReference>
<dbReference type="InterPro" id="IPR018159">
    <property type="entry name" value="Spectrin/alpha-actinin"/>
</dbReference>
<feature type="compositionally biased region" description="Polar residues" evidence="10">
    <location>
        <begin position="916"/>
        <end position="925"/>
    </location>
</feature>
<organism evidence="12 13">
    <name type="scientific">Anopheles culicifacies</name>
    <dbReference type="NCBI Taxonomy" id="139723"/>
    <lineage>
        <taxon>Eukaryota</taxon>
        <taxon>Metazoa</taxon>
        <taxon>Ecdysozoa</taxon>
        <taxon>Arthropoda</taxon>
        <taxon>Hexapoda</taxon>
        <taxon>Insecta</taxon>
        <taxon>Pterygota</taxon>
        <taxon>Neoptera</taxon>
        <taxon>Endopterygota</taxon>
        <taxon>Diptera</taxon>
        <taxon>Nematocera</taxon>
        <taxon>Culicoidea</taxon>
        <taxon>Culicidae</taxon>
        <taxon>Anophelinae</taxon>
        <taxon>Anopheles</taxon>
        <taxon>culicifacies species complex</taxon>
    </lineage>
</organism>
<feature type="compositionally biased region" description="Basic and acidic residues" evidence="10">
    <location>
        <begin position="1944"/>
        <end position="1963"/>
    </location>
</feature>
<feature type="topological domain" description="Cytoplasmic" evidence="8">
    <location>
        <begin position="1"/>
        <end position="7762"/>
    </location>
</feature>
<feature type="compositionally biased region" description="Basic and acidic residues" evidence="10">
    <location>
        <begin position="5268"/>
        <end position="5279"/>
    </location>
</feature>
<dbReference type="Pfam" id="PF10541">
    <property type="entry name" value="KASH"/>
    <property type="match status" value="1"/>
</dbReference>
<feature type="region of interest" description="Disordered" evidence="10">
    <location>
        <begin position="1532"/>
        <end position="1551"/>
    </location>
</feature>
<feature type="region of interest" description="Disordered" evidence="10">
    <location>
        <begin position="654"/>
        <end position="693"/>
    </location>
</feature>
<evidence type="ECO:0000313" key="13">
    <source>
        <dbReference type="Proteomes" id="UP000075883"/>
    </source>
</evidence>
<dbReference type="GO" id="GO:0051015">
    <property type="term" value="F:actin filament binding"/>
    <property type="evidence" value="ECO:0007669"/>
    <property type="project" value="TreeGrafter"/>
</dbReference>
<feature type="compositionally biased region" description="Basic and acidic residues" evidence="10">
    <location>
        <begin position="660"/>
        <end position="674"/>
    </location>
</feature>
<feature type="compositionally biased region" description="Basic residues" evidence="10">
    <location>
        <begin position="4842"/>
        <end position="4851"/>
    </location>
</feature>
<comment type="subcellular location">
    <subcellularLocation>
        <location evidence="1">Nucleus membrane</location>
    </subcellularLocation>
</comment>
<dbReference type="SMART" id="SM01249">
    <property type="entry name" value="KASH"/>
    <property type="match status" value="1"/>
</dbReference>
<feature type="compositionally biased region" description="Basic and acidic residues" evidence="10">
    <location>
        <begin position="1882"/>
        <end position="1905"/>
    </location>
</feature>
<feature type="region of interest" description="Disordered" evidence="10">
    <location>
        <begin position="5259"/>
        <end position="5306"/>
    </location>
</feature>
<feature type="compositionally biased region" description="Basic and acidic residues" evidence="10">
    <location>
        <begin position="3031"/>
        <end position="3041"/>
    </location>
</feature>
<dbReference type="EMBL" id="AXCM01000166">
    <property type="status" value="NOT_ANNOTATED_CDS"/>
    <property type="molecule type" value="Genomic_DNA"/>
</dbReference>
<protein>
    <recommendedName>
        <fullName evidence="11">KASH domain-containing protein</fullName>
    </recommendedName>
</protein>
<dbReference type="EnsemblMetazoa" id="ACUA000568-RA">
    <property type="protein sequence ID" value="ACUA000568-PA"/>
    <property type="gene ID" value="ACUA000568"/>
</dbReference>
<evidence type="ECO:0000256" key="10">
    <source>
        <dbReference type="SAM" id="MobiDB-lite"/>
    </source>
</evidence>
<feature type="region of interest" description="Disordered" evidence="10">
    <location>
        <begin position="3585"/>
        <end position="3642"/>
    </location>
</feature>
<feature type="coiled-coil region" evidence="9">
    <location>
        <begin position="5573"/>
        <end position="5628"/>
    </location>
</feature>
<feature type="compositionally biased region" description="Basic residues" evidence="10">
    <location>
        <begin position="5289"/>
        <end position="5299"/>
    </location>
</feature>
<evidence type="ECO:0000256" key="5">
    <source>
        <dbReference type="ARBA" id="ARBA00022989"/>
    </source>
</evidence>
<feature type="compositionally biased region" description="Polar residues" evidence="10">
    <location>
        <begin position="784"/>
        <end position="793"/>
    </location>
</feature>
<reference evidence="13" key="1">
    <citation type="submission" date="2013-09" db="EMBL/GenBank/DDBJ databases">
        <title>The Genome Sequence of Anopheles culicifacies species A.</title>
        <authorList>
            <consortium name="The Broad Institute Genomics Platform"/>
            <person name="Neafsey D.E."/>
            <person name="Besansky N."/>
            <person name="Howell P."/>
            <person name="Walton C."/>
            <person name="Young S.K."/>
            <person name="Zeng Q."/>
            <person name="Gargeya S."/>
            <person name="Fitzgerald M."/>
            <person name="Haas B."/>
            <person name="Abouelleil A."/>
            <person name="Allen A.W."/>
            <person name="Alvarado L."/>
            <person name="Arachchi H.M."/>
            <person name="Berlin A.M."/>
            <person name="Chapman S.B."/>
            <person name="Gainer-Dewar J."/>
            <person name="Goldberg J."/>
            <person name="Griggs A."/>
            <person name="Gujja S."/>
            <person name="Hansen M."/>
            <person name="Howarth C."/>
            <person name="Imamovic A."/>
            <person name="Ireland A."/>
            <person name="Larimer J."/>
            <person name="McCowan C."/>
            <person name="Murphy C."/>
            <person name="Pearson M."/>
            <person name="Poon T.W."/>
            <person name="Priest M."/>
            <person name="Roberts A."/>
            <person name="Saif S."/>
            <person name="Shea T."/>
            <person name="Sisk P."/>
            <person name="Sykes S."/>
            <person name="Wortman J."/>
            <person name="Nusbaum C."/>
            <person name="Birren B."/>
        </authorList>
    </citation>
    <scope>NUCLEOTIDE SEQUENCE [LARGE SCALE GENOMIC DNA]</scope>
    <source>
        <strain evidence="13">A-37</strain>
    </source>
</reference>
<dbReference type="InterPro" id="IPR002017">
    <property type="entry name" value="Spectrin_repeat"/>
</dbReference>
<feature type="compositionally biased region" description="Polar residues" evidence="10">
    <location>
        <begin position="7716"/>
        <end position="7738"/>
    </location>
</feature>
<feature type="coiled-coil region" evidence="9">
    <location>
        <begin position="6368"/>
        <end position="6435"/>
    </location>
</feature>
<dbReference type="CDD" id="cd00176">
    <property type="entry name" value="SPEC"/>
    <property type="match status" value="2"/>
</dbReference>
<feature type="region of interest" description="Disordered" evidence="10">
    <location>
        <begin position="1690"/>
        <end position="1758"/>
    </location>
</feature>
<feature type="region of interest" description="Disordered" evidence="10">
    <location>
        <begin position="1279"/>
        <end position="1313"/>
    </location>
</feature>
<dbReference type="PANTHER" id="PTHR47535">
    <property type="entry name" value="MUSCLE-SPECIFIC PROTEIN 300 KDA, ISOFORM G"/>
    <property type="match status" value="1"/>
</dbReference>
<dbReference type="GO" id="GO:0005640">
    <property type="term" value="C:nuclear outer membrane"/>
    <property type="evidence" value="ECO:0007669"/>
    <property type="project" value="TreeGrafter"/>
</dbReference>
<feature type="region of interest" description="Disordered" evidence="10">
    <location>
        <begin position="2727"/>
        <end position="2746"/>
    </location>
</feature>
<feature type="compositionally biased region" description="Low complexity" evidence="10">
    <location>
        <begin position="7677"/>
        <end position="7695"/>
    </location>
</feature>
<evidence type="ECO:0000256" key="6">
    <source>
        <dbReference type="ARBA" id="ARBA00023136"/>
    </source>
</evidence>
<feature type="region of interest" description="Disordered" evidence="10">
    <location>
        <begin position="3028"/>
        <end position="3069"/>
    </location>
</feature>
<keyword evidence="7" id="KW-0539">Nucleus</keyword>
<feature type="compositionally biased region" description="Polar residues" evidence="10">
    <location>
        <begin position="4987"/>
        <end position="5004"/>
    </location>
</feature>
<evidence type="ECO:0000256" key="1">
    <source>
        <dbReference type="ARBA" id="ARBA00004126"/>
    </source>
</evidence>
<feature type="region of interest" description="Disordered" evidence="10">
    <location>
        <begin position="814"/>
        <end position="944"/>
    </location>
</feature>
<dbReference type="GO" id="GO:0007097">
    <property type="term" value="P:nuclear migration"/>
    <property type="evidence" value="ECO:0007669"/>
    <property type="project" value="TreeGrafter"/>
</dbReference>
<feature type="region of interest" description="Disordered" evidence="10">
    <location>
        <begin position="512"/>
        <end position="547"/>
    </location>
</feature>
<feature type="compositionally biased region" description="Basic and acidic residues" evidence="10">
    <location>
        <begin position="1297"/>
        <end position="1307"/>
    </location>
</feature>
<feature type="compositionally biased region" description="Low complexity" evidence="10">
    <location>
        <begin position="860"/>
        <end position="876"/>
    </location>
</feature>
<keyword evidence="3 8" id="KW-0812">Transmembrane</keyword>
<evidence type="ECO:0000313" key="12">
    <source>
        <dbReference type="EnsemblMetazoa" id="ACUA000568-PA"/>
    </source>
</evidence>
<evidence type="ECO:0000256" key="8">
    <source>
        <dbReference type="PROSITE-ProRule" id="PRU00385"/>
    </source>
</evidence>
<dbReference type="InterPro" id="IPR052403">
    <property type="entry name" value="LINC-complex_assoc"/>
</dbReference>
<dbReference type="GO" id="GO:0005737">
    <property type="term" value="C:cytoplasm"/>
    <property type="evidence" value="ECO:0007669"/>
    <property type="project" value="TreeGrafter"/>
</dbReference>
<dbReference type="Proteomes" id="UP000075883">
    <property type="component" value="Unassembled WGS sequence"/>
</dbReference>
<feature type="region of interest" description="Disordered" evidence="10">
    <location>
        <begin position="7677"/>
        <end position="7742"/>
    </location>
</feature>
<comment type="similarity">
    <text evidence="2">Belongs to the nesprin family.</text>
</comment>
<feature type="topological domain" description="Perinuclear space" evidence="8">
    <location>
        <begin position="7784"/>
        <end position="7812"/>
    </location>
</feature>
<feature type="region of interest" description="Disordered" evidence="10">
    <location>
        <begin position="4812"/>
        <end position="4907"/>
    </location>
</feature>
<name>A0A182LS31_9DIPT</name>
<dbReference type="STRING" id="139723.A0A182LS31"/>
<feature type="compositionally biased region" description="Basic residues" evidence="10">
    <location>
        <begin position="1283"/>
        <end position="1296"/>
    </location>
</feature>
<feature type="compositionally biased region" description="Basic and acidic residues" evidence="10">
    <location>
        <begin position="1914"/>
        <end position="1926"/>
    </location>
</feature>
<reference evidence="12" key="2">
    <citation type="submission" date="2020-05" db="UniProtKB">
        <authorList>
            <consortium name="EnsemblMetazoa"/>
        </authorList>
    </citation>
    <scope>IDENTIFICATION</scope>
    <source>
        <strain evidence="12">A-37</strain>
    </source>
</reference>
<feature type="compositionally biased region" description="Polar residues" evidence="10">
    <location>
        <begin position="842"/>
        <end position="854"/>
    </location>
</feature>
<feature type="compositionally biased region" description="Polar residues" evidence="10">
    <location>
        <begin position="3630"/>
        <end position="3642"/>
    </location>
</feature>
<sequence>MSAGPSENGPKRVSDILTLSDNLSQKERQLREILGELQHYLDQIGELAQRIESVRKDLTQINPFDERLYQTEKALGAVKEAAENCSVQREDLRRRINEKYLPVQKFVPVDLKEGLELLDRSLTAIGTTMEDYQGAYKKAKTIRTDYFTVYDRIKTWIENAELTISNHGIDPSELKSKLIVLINEFGDMRLAHEQLLFNGNEIMRHCTESSDRTATKANMDQLTHELDKTIALIEQKNQTVDQILGNWANFMRLYQSVVDWSIKIRALLERKLQLNTLHEAQLACQNYSNAVNSLADVSQNLSEMNHEFDKINEVCSTAYLKGKLHEAETLKIDIETVLFERNLFLHETTEEWQQYERKIESVKEWIKDSYQALNSSELKSKPLRDQLRILEQMLADISAQKIKVNMSLEKLQVHFHSDIIYTDNPNIVQCGRAVMNDLDKLNLDVFQTTQNLDQALSQIEGCQAEMQTIRQRIVHEEQQLRNILSPLHQSSDSEKHEQDRSMPYDWSVECYDQEPSAPSTTEVRDAKGHTDTRSVPEVPIARSQTGRSVVVVTGSTQPAPSAWSRTGDGDDLTYAEIVAGLRRQRQRGYDPPLHVIERHTGQQNVTNIAITSPVQHNVRNVSDTFASMTSTVPASVNSRNIDDQHQAARTVVQLTGDNKQSVDEPIARDPPKEQRRSRRPPSTSSKLSIRPADTVDSMAIPSIVNVTTIVGATSTQPVVVMTAAKGPEITQPEVSSVGSAGPTSVWSFGNKTYAEVLKEIAASNQYRIQQQQLQQQKQQEYLQPSWSESSYHQHSAAGKQQIGASVHLGLPQSYANRSRSSSRNRPKPEAVSRVNIVHSDYQRTTPSSQVQQTARPVKVQSRSASVKSNASSTQSQGAGVGEKMTKKQAAQQSVTDRKSERAEAAANVNASDYVPSEQSDPTENVNYRKAKKSKIKPMQSKDDKLLPVSQEPRMKANEEQQQQVFVTEINVNKSDLPARQSTSPMKTVSIVNLTDQPEVVASAETKITINVNEPVQVIAETTEVEPQKEHYVTQIRLDQEAGQRRQQIRKSAKKRNKTTTTHKLLDISMSEPVMVQEQGKNISTVEIVSPKEKNVSVVDLRPLEESLTVTSIELKGEAKESLETYSKQIELQLDAGNLIENSKKVDESMVTSTDLVQAPIMFTEEIVNISQPRVTDVVRCEEEETVQETETVTYHRSEVLFTTVTETVQEEIKVINHQCSTKDSSAKTFTTSLHIEQTNLEETNAENVVSSTEILELKESNKPDIQQVVENVAKGTEIWCPPTKKKGKKKQSKKTHRTNDDHQDDSASSRQVTGIELKRAEFVRSMLTEATDQTDVNASETELIPAYSSDIANAQVKPSAEEVALMSAREESFLAEMSGPISEGLSTEENVAKNAREEMSSADMCDGSVVNVEMIAACDVKDPPIQSQLSFEEIALMNAREEAFLAEMSIPVVREEMDVVPQVEEPTAHTEPSLEELELIKAREESFSSDMTGPVVKPEIERSQVKEPSIRIDLSSTEITLMNAREESFLAEMSSSPSNLPNSLAERSGPASAQGLGVMLEMKSDSTSLSPSAEELALMNAREEAFLAEMSAQVSNVEMITDSKSEDMSASAVPSTEEIALMSAREEAFLVEMSSSNADLEGQSTTPDLNSLAPSAEEIALMTAREESFLADASKATDLPSDNVECVMENAEPSTSISSPVDASPAPLTEAQSSTKETVVTDTGDESVSTSPSTKHTETLNLATGKSPKKKQKDKFKKIKKSDAANMAAFLEAERKVFEAEEAAQNQPALPEPRARDQTSPGMSSITKEQIETIIVGINFERQKSLTSANNSETNVAEANLTSTEDTFVVNMPESPVKSAREFRSNLVFEDYDFMHQSPVKGSHETDRIDGKGGRSKEDKFKPHLESIPWDADLLGKGESHEKSTIRTESTVSSTAIGKSTTTESKDSDKKENMDIDSGKENNDPVQRIVINSKWRDNRQKISMITHEEVLLHPVSHIKMQLPKIIAAKVEQVPEVKPDVVPLEPIVQETPKEEFVGVDDELVHQDIQVGQVATEVSMLDISPSIVYETQSVDVLEKEAVLPDVTDMASGMVVATEAKQSDMLSDTVTFAEQQSSSQEVYTTTTTSVMYRTTTITYMQSDEQEEINEIYTSPTVVEQSVKTAIITDEPTLDVSVSYSEADRSMGDELMVERIVIAKDEDVAGTVDEAVISEVEPDESVLQLNQSLLDSSVISEADRSVGEEVIETKTMIVSEESEGDEERVVREMCKESFQQDASFEMAKQTASPVATTSAIELPLGSPLEPESSYGQDYWQYHDTERHYIQNFEVQSSNTEQEDVIVDNTTKESSPAKEIMESTVEQSNVEDISLDTKDASMLSNKSERELAEIYRTLQLSYLSMWQLRDAENNYQLLDAREANINQIEETLNEPTVISDIPVEIKGIEKTVLDEQTEQESILSSQLEVLKSLGRSFVNNWQLKEAEMSYAKLKSWDIMLDSKTKFDVPTEESKELVSSVALGNNLIEPQQDLSSEQIIAIEVATMDVNKEIKEQNKATVAPAKSQNVNDAIDQNSMERSREEALKHALYYTSIGFHDTLLLRDAEKKYVLQRQVHATEAKIDDPVSPLDAEERELLHLSAMSKTESLEPVVSETTAEEPVVCETPLEEVPCPDSEEQELLRLSAMSKAETVDPIVPETTAEDPIVCDTPLEEVPCPDSEEQELLRLSAMSKAETLEPVVSETTDTPLEEVPCPDSEEQELLRLSAMSKAETLEPVVPETTAEEEKVCNTSQEEVPCPDREEQELLKLSAMSKAESLEAVVSETTTVQTIVCETPLEEVPCPDSEEQELLRLSAMSKAETLEPVVPETTNTPLDEVPCVDMEEHELSKLSAISRAEDLGSITKNQEQEAIAGVTTVEVVEQIESSMQPENIQQFVIELSVAESKESFLHEDVGDESISSVDLSKSSAFDSSMASMVSKPEISFINLPLEKNVAAEDIELMVSSIESNEGVIDTAVLPDQSAGEIVVEGKLLVQVNIPQKNTEEQHTPERKEKRKKEKKQAKKAKQLLHDAGPSKEGSATNVTALDIAIPKTEAPIPNVWEQMKGKKTYAEVVAGKEAERRRLLELQMMQTQSTNVPLGDEVKLPSQGVGLTDKAMSRNESFVEVELSSETDLQTFIDSNKSYEKMEKSSTSWADVVHNDVVDNSVPSHVVPADVLPGKPELTEIVESLKQTVLDVQPTEQDSPKSSAKRESKQKKKQKKRVSDQIASPAEDVSLSSGLHKPDTIVPLSESPKEIAHLHEHVHDDVQSIADDPTPSGLEHEKHVKFSVEVEILKEIPLSESPKEIEHLREHHAHKPCPMVEEEVAPTVHTDDANKHVKFVDEILVLPPVPLSESAKELDALTCTTSNIETGLAQQAETIDNEAEDLSSEKKVKFDHQVEILPTVPFSESNKEIERDICFVQDDETISPDLEARVTNSMKIEVVELVGSPYPDDVEDDKRVKFDPMVEVLHNVPFSESVKETSSIGTEKQTQYQAEEELPLIGSADDPPQAERRVSFSETVVKIELKPDDDDDGFEVIDMAEVEELDVCPELSEIQEKEVSQDQTQEDSTDAVSALPKETEKKVSKKQKNSKKKSNAKEVTINSASQDESELNSTPIVSDVDVASQLPRAGLLYADVVAQKSGKGEHTTLKAQITDYDTETVVREDYLVVQEISITEAHSSQEPEVAQSVQAEFSLKSEPSVYDSAEIRDVCVEENIVLSKVHEQLSNEDLANQVAIQDGTIEKHKGENDVTTSDLQFVLPPIKMVDDSAVENNQLRDVPLEKIPVDNAKVEQPPDNADGPLSIEGLYCIWQDRSWLDRSFYRQAEERYAMANVHNAISDDQQHIEEHDVPSNASIASDVYTPPTATALAQSVESILDSLISAELEMNNLSYDNVNDLIKGLQVLLTNLAEYKQQNYAIARSLPVNADSHVQAAVQQIDERIDLLRQRAENGLEKIQQTLKQREHRKEEVRNYLQLLEEIERWLSSTSIHLMEMTECSTEEEMRRRKDEECAVLNDLREKEQFLKDVLEKTSSYLEYKDVAERTTTLRENLTLLIRILREKALILENNIQRLTDHLHPAEPAIQPKTVDIESQTSPLASIEPVPVSLDIVQSEMQLPVGVVTQESSVQTQSAPEQHTTDNILIIQSVVNGRETVQISNVPRSLGLADQPLEESVVVEARYTQPAEGSECDRSSELLVKNIPTQFETTFTEPDDTTTEIVVNRDGSKRITLRKVVQPAQSIESTMPGRASIVTSVDLAVQQSEPQAAITGDERIVVDVEGVDVVLDESTKQKQDEAIEASSPLLSSESPIQEAAQTVVAEVLDEVKQMIQTAEQAAEQQPEEPSQVFDSHAQIAPVELIASIVESQTSTSTLLGADAEFVAAPCSDAVAIDSLSLNEPLTASGELNVPTDKPVESIEDIWPPSEYVCNVSAPERSLPLSPVHSDVREIIEEPANTQQSEEAQQIWPTSPERGSDYIQIEPNVLKSPVEDAEVEKPVSIVLEDQTLEYVAVDRDQEIEVPIMIEEESSVMNVPLASEMSVEIIPPHEHISSISLPVAPEVIATTTEIADESMQTESVKKADVPTLASEPTLEVIESSTLRSEPHVETTITRTTDTIEDADSCTTIVETVLITKTTTTEEIIEIPVEVECDEPVAEDEQDETVMIEKVTHVTTIVERVVVEDEQNPEEVEGGATIEETVSEPTTDTMLVKQEPVLTSIEDGNNLQVQVASIGESQTSSLKVSMTVDPSETKKISVSLIEVKSTEVAAIDDAKQTAASEPVELEEISGLKAVEVDPGYEADKTATAEGEPEEDDKGKKKRKKKKKGKLENEKASNTDQLPDPKSNVVKPADTDGRLSEAQQSEQRFDSYQSFTEEDQPQTSTVNVMEEAVEPEFVDIPINIQEKIVVPTEVLEAIYTEDVQQQTTPSEFASGQEVHDATDVEIEKITSERLMVPIDWEQRSMQTSPEPEIQRTSRQTSPLIVEQEGTVTEQETKEIQTTAVEAIEIETQTLQPLAQVQQEAQTDPSTESTVGVREVDTVDTANQTVPIETKETQQQAENTEEIVGPILGQLVKDVIDPTTLYRRQSVQTSPVNFAADVDAPESNVNIEKADDSAQTNLPDVQDANVETDTVLVEDRGISPPAELSVEGENKPSSSQAVLTTESAMQTSPMHDAGLAELEYSPKYEIQDEILIQTITQNVPTVESVDMQTVQVPTVESDSQTTPVAVTEITETVTISTQTKQEQSPEKVEVEEKPAPSSNESTKRSKTKKSKKSKDKSIPIEVEVSTQMIVPSMSASGVPMPGSSGSESVTVTKTIIADGKGPDGQEDVSLNIQVNIDPSFGTIEEQATSSSFNEKPPATVSCPINESSIDGLQSQNLQLSLSDCFSIMKSQQNYAEQRVIPWQDINQMFVHMKLPSLSPAAVDTVQRSNDYPILSTSHLFDEEDDTICANDDLDHVLQLLEKNNNDPIAQQHVLFDVVENAVKSLEDLDAGITVAQANAEDGVLPVDRAKLLRVYKIRLIRIEEHIVKIITYVQRTKIGQNKEVDDCLNNLVHQVKALQRTAANEEAKLSMDATKWRMIGDQIRNAGKDVETAESTLNDLVANDTMPISSKLGVLQEQQTYCQQLMRTMKQFYDPEIKFEEKIANELDQVMHQLRRLENGLVLESNKLVQLCSLAEEYEQTLFEFQETTATAEVFIENEIVTNSLEELQEEMQRYRKFFVNLNHCKAMLESLETNLDPLTRQKYAELHTSLYNRTKVILERAVDRAGKLALAASRWTVLEKEMVAEKQWLQVAQQRVPDLSNVSSQDFERYITMYESLEQDIANHLTKMRSHHEMARHMHDLISAPILERESNEALLVAMQLQEEVLLYLNLVTKFKAQWNRYNTHADRLVDWLDVSQGKLANITIEKNLSETPVDDMRTFWEIKAQFEVLNNKVYKTAYDTFDQALRTIAVTDEQLQRQLHSQLLDDWSVVSNRIDDIQRAIAESMKTKGTPPGDKLAFIEQELQEIAREFDSSKAVLKSQEDLYAYIERIQTLKTRIQLIDTELVRQFALDLDCNTEKASAVSKTSRHLSQQISEELDAAELFYHRLEDIELGIKSQEARLTSIAHVLDECSGSVNGKRSAIEKALADCKSSQDALGPCWSELMRLRQMLHTLPMNLKVSVSPLQTERDLSTLQNVHSDLERRSEEVMTLLRNRLALWNKFHKQLDLIQEHVQETEFMMELLQLQESADYNRLLKATERLDTLLADIDDRKGMIEDLHTYAQPLVESSDESVSAEIQETVQQISVVWESTRENLRELCERYEKAVKLWQHYHDVCETVKDWVNHEYTDYDELHRLEDLPQVEVYQQALLDQRQEVEKLRKLIGDINEQVGFNVGDTLLAEIDECSKKLEDIERNVEDQRSRVREREKARVNKANVVQTSRGLLDRIQESLQHAAPSQRTADENLCNKIVDLRSYMLSLCVTIARLKDIQRDREQADDNGNLQNFHSVSQNLLQDTFQQYQELVQQLVTQSEDDERLLDFWQEYLQFVMAFLSEPIPSDYAQLKAHREQCLLIKMLLISLRKVLLQKSKIDVRLVERFNVLSEQHSDRIDRYLERITEIDNRLWHWEKFRSLGDNLYASLSDIERDKFTLQLEYINLPELPKLIAKVNGLLEQFPRLEEDLSTMNQELAQLTLYTKDECTLVGMRSEQGKIAEKVSKLQDNVETWKNFLFSIDETHGRFTKQSHEIETHLHELEQYLNQLDADQCNTNDLGIETRFSGVQARLNLIKNHHVRLDTVRTNLEEIGQLHEELKACISMFDVQRLHKRVWTLWQIFGKLEQRVVILVKHTEARSRKRKLFQEHYQLLMEWMRGYELKVRDPAKYESCTDDQTFIQSVEDTMRQELTLKQWEKDWLMTVGRDLLQHCTGPEEYEDITNHLETLEKDWSYLCSMCDSRTETSSTVQMRMRSLETRIAEIKAWMMNIERELTMPFVVDSLEQTTLDRLLDDYEKLQRSIESNSGNVAEVLNLCEIVAIDVQSYSVNINIRSIQNDANDVDMRWKKLCRISGSRKRDLMDLWNTLLSLQNGLQFQQWVYEQHEYIRRLEQSMTTFDGEQMAEELESIAIRMHELETREECRVCLRKQYISLVLNDLVSSEGIRFITTPVHQMLLIWDRLQPDLGELRNDLERCRSDVGKFVVKYEQIILALTQIDVQVTQIEHLPAESTDEGPVPAETHIQRLRDLHSELLLVVDLFEKEDSLGANLIAQHAANQTLIMDIRQKMDEYHQLGNGLKERLDALLVRATEVFEKDVAVQVNTLRLERSESITAKDAYRYQLETALTEAVTNLGKFEEAIAAINANNFVNTTQNVSKASAACESSIELVKHLNTLLISECHATTEEAFSTRVREETERYHRFLAEWKQKQEQLEESSNADYLTCPLCTNRNWQQIDNDLWRLEQWLAMAESTQRNQLSSPPSDIDALEDTIQDHREFLLDLDSHKSIIKSLNIVGEHLATHTRDTARAAKLRERLQKNNRRWDTVCTGASRWQSALNSALMENREFHRTIAELSGWLEQTENKIKSSEPIDLTSDQRLVEKKYRMFRELRADLMRCEPRVVSLQETTSQLTKYVDANKSEKFDEVYAKLTDLRLRFHSIRRLVEMYIIKIGASLGYDSSTSLADVPSSSSTTSLSTVDRQQARRRQASDLQESHQRDGSGSRNHPSQATAHDSSTNLGTGTTEGDDDVINTTILTRSYRFLGRVIRASLPIQAMLLLLLGVVTLMPHGEEYSCSLANNFARSLEPMLRYPNGPPPI</sequence>
<feature type="compositionally biased region" description="Basic residues" evidence="10">
    <location>
        <begin position="3613"/>
        <end position="3624"/>
    </location>
</feature>
<feature type="region of interest" description="Disordered" evidence="10">
    <location>
        <begin position="4987"/>
        <end position="5018"/>
    </location>
</feature>
<evidence type="ECO:0000256" key="2">
    <source>
        <dbReference type="ARBA" id="ARBA00008619"/>
    </source>
</evidence>
<keyword evidence="6 8" id="KW-0472">Membrane</keyword>
<feature type="coiled-coil region" evidence="9">
    <location>
        <begin position="3964"/>
        <end position="4002"/>
    </location>
</feature>
<keyword evidence="5" id="KW-1133">Transmembrane helix</keyword>
<keyword evidence="4" id="KW-0677">Repeat</keyword>
<feature type="coiled-coil region" evidence="9">
    <location>
        <begin position="4077"/>
        <end position="4104"/>
    </location>
</feature>
<feature type="compositionally biased region" description="Polar residues" evidence="10">
    <location>
        <begin position="1927"/>
        <end position="1943"/>
    </location>
</feature>
<dbReference type="FunFam" id="1.20.58.60:FF:000171">
    <property type="entry name" value="Uncharacterized protein, isoform B"/>
    <property type="match status" value="1"/>
</dbReference>
<keyword evidence="13" id="KW-1185">Reference proteome</keyword>
<feature type="compositionally biased region" description="Basic residues" evidence="10">
    <location>
        <begin position="1747"/>
        <end position="1758"/>
    </location>
</feature>
<feature type="compositionally biased region" description="Polar residues" evidence="10">
    <location>
        <begin position="4883"/>
        <end position="4907"/>
    </location>
</feature>
<dbReference type="Pfam" id="PF00435">
    <property type="entry name" value="Spectrin"/>
    <property type="match status" value="2"/>
</dbReference>
<evidence type="ECO:0000256" key="7">
    <source>
        <dbReference type="ARBA" id="ARBA00023242"/>
    </source>
</evidence>
<feature type="coiled-coil region" evidence="9">
    <location>
        <begin position="452"/>
        <end position="479"/>
    </location>
</feature>
<feature type="region of interest" description="Disordered" evidence="10">
    <location>
        <begin position="5165"/>
        <end position="5193"/>
    </location>
</feature>
<dbReference type="InterPro" id="IPR012315">
    <property type="entry name" value="KASH"/>
</dbReference>
<evidence type="ECO:0000256" key="3">
    <source>
        <dbReference type="ARBA" id="ARBA00022692"/>
    </source>
</evidence>
<dbReference type="PROSITE" id="PS51049">
    <property type="entry name" value="KASH"/>
    <property type="match status" value="1"/>
</dbReference>
<feature type="region of interest" description="Disordered" evidence="10">
    <location>
        <begin position="1782"/>
        <end position="1804"/>
    </location>
</feature>
<feature type="region of interest" description="Disordered" evidence="10">
    <location>
        <begin position="3223"/>
        <end position="3270"/>
    </location>
</feature>
<evidence type="ECO:0000256" key="9">
    <source>
        <dbReference type="SAM" id="Coils"/>
    </source>
</evidence>
<dbReference type="Gene3D" id="1.20.58.60">
    <property type="match status" value="5"/>
</dbReference>
<evidence type="ECO:0000259" key="11">
    <source>
        <dbReference type="PROSITE" id="PS51049"/>
    </source>
</evidence>
<feature type="compositionally biased region" description="Polar residues" evidence="10">
    <location>
        <begin position="1692"/>
        <end position="1701"/>
    </location>
</feature>
<accession>A0A182LS31</accession>
<dbReference type="PANTHER" id="PTHR47535:SF1">
    <property type="entry name" value="NESPRIN-1"/>
    <property type="match status" value="1"/>
</dbReference>
<keyword evidence="9" id="KW-0175">Coiled coil</keyword>
<feature type="coiled-coil region" evidence="9">
    <location>
        <begin position="16"/>
        <end position="57"/>
    </location>
</feature>